<feature type="compositionally biased region" description="Low complexity" evidence="2">
    <location>
        <begin position="203"/>
        <end position="221"/>
    </location>
</feature>
<evidence type="ECO:0000313" key="4">
    <source>
        <dbReference type="Proteomes" id="UP001178461"/>
    </source>
</evidence>
<evidence type="ECO:0000313" key="3">
    <source>
        <dbReference type="EMBL" id="CAI5795951.1"/>
    </source>
</evidence>
<reference evidence="3" key="1">
    <citation type="submission" date="2022-12" db="EMBL/GenBank/DDBJ databases">
        <authorList>
            <person name="Alioto T."/>
            <person name="Alioto T."/>
            <person name="Gomez Garrido J."/>
        </authorList>
    </citation>
    <scope>NUCLEOTIDE SEQUENCE</scope>
</reference>
<sequence>MAAAGPGGLRAGERRGVGGVTWQRDPAGNWIRRLEAAAAARSESTAKGAEGQPAASSRATSPAKGPRNQQQLHRELLFTHRKGLSLRSKPELLQVLEHRNRRRDGVESGVEPPSLEQELLRWQQRREQNQQQEETGDTVGNQPEFIQVRENLRRTHYPRDPPPLRAAPPPISSPFLRPHLTNRQPFRISATRSSVVPKPPAPQLQGSLKGSSLSSAPLANT</sequence>
<proteinExistence type="predicted"/>
<dbReference type="Pfam" id="PF06625">
    <property type="entry name" value="DUF1151"/>
    <property type="match status" value="1"/>
</dbReference>
<evidence type="ECO:0000256" key="2">
    <source>
        <dbReference type="SAM" id="MobiDB-lite"/>
    </source>
</evidence>
<name>A0AA35LGK9_9SAUR</name>
<dbReference type="PANTHER" id="PTHR16768">
    <property type="entry name" value="DOWN REGULATED IN RENAL CARCINOMA 1/TU3A"/>
    <property type="match status" value="1"/>
</dbReference>
<protein>
    <submittedName>
        <fullName evidence="3">Uncharacterized protein</fullName>
    </submittedName>
</protein>
<feature type="region of interest" description="Disordered" evidence="2">
    <location>
        <begin position="1"/>
        <end position="70"/>
    </location>
</feature>
<keyword evidence="1" id="KW-0175">Coiled coil</keyword>
<feature type="compositionally biased region" description="Pro residues" evidence="2">
    <location>
        <begin position="160"/>
        <end position="172"/>
    </location>
</feature>
<accession>A0AA35LGK9</accession>
<dbReference type="AlphaFoldDB" id="A0AA35LGK9"/>
<dbReference type="InterPro" id="IPR009533">
    <property type="entry name" value="FAM107"/>
</dbReference>
<dbReference type="PANTHER" id="PTHR16768:SF5">
    <property type="entry name" value="FI14214P"/>
    <property type="match status" value="1"/>
</dbReference>
<feature type="region of interest" description="Disordered" evidence="2">
    <location>
        <begin position="124"/>
        <end position="221"/>
    </location>
</feature>
<keyword evidence="4" id="KW-1185">Reference proteome</keyword>
<feature type="compositionally biased region" description="Basic and acidic residues" evidence="2">
    <location>
        <begin position="150"/>
        <end position="159"/>
    </location>
</feature>
<dbReference type="Proteomes" id="UP001178461">
    <property type="component" value="Chromosome 17"/>
</dbReference>
<dbReference type="EMBL" id="OX395142">
    <property type="protein sequence ID" value="CAI5795951.1"/>
    <property type="molecule type" value="Genomic_DNA"/>
</dbReference>
<evidence type="ECO:0000256" key="1">
    <source>
        <dbReference type="ARBA" id="ARBA00023054"/>
    </source>
</evidence>
<organism evidence="3 4">
    <name type="scientific">Podarcis lilfordi</name>
    <name type="common">Lilford's wall lizard</name>
    <dbReference type="NCBI Taxonomy" id="74358"/>
    <lineage>
        <taxon>Eukaryota</taxon>
        <taxon>Metazoa</taxon>
        <taxon>Chordata</taxon>
        <taxon>Craniata</taxon>
        <taxon>Vertebrata</taxon>
        <taxon>Euteleostomi</taxon>
        <taxon>Lepidosauria</taxon>
        <taxon>Squamata</taxon>
        <taxon>Bifurcata</taxon>
        <taxon>Unidentata</taxon>
        <taxon>Episquamata</taxon>
        <taxon>Laterata</taxon>
        <taxon>Lacertibaenia</taxon>
        <taxon>Lacertidae</taxon>
        <taxon>Podarcis</taxon>
    </lineage>
</organism>
<feature type="compositionally biased region" description="Gly residues" evidence="2">
    <location>
        <begin position="1"/>
        <end position="10"/>
    </location>
</feature>
<gene>
    <name evidence="3" type="ORF">PODLI_1B035478</name>
</gene>